<dbReference type="STRING" id="953739.SVEN_6585"/>
<reference evidence="2 3" key="1">
    <citation type="journal article" date="2011" name="BMC Genomics">
        <title>Genome-wide analysis of the role of GlnR in Streptomyces venezuelae provides new insights into global nitrogen regulation in actinomycetes.</title>
        <authorList>
            <person name="Pullan S.T."/>
            <person name="Bibb M.J."/>
            <person name="Merrick M."/>
        </authorList>
    </citation>
    <scope>NUCLEOTIDE SEQUENCE [LARGE SCALE GENOMIC DNA]</scope>
    <source>
        <strain evidence="2">ATCC 10712</strain>
    </source>
</reference>
<dbReference type="SUPFAM" id="SSF109604">
    <property type="entry name" value="HD-domain/PDEase-like"/>
    <property type="match status" value="1"/>
</dbReference>
<dbReference type="SMART" id="SM00471">
    <property type="entry name" value="HDc"/>
    <property type="match status" value="1"/>
</dbReference>
<dbReference type="Gene3D" id="1.10.3210.10">
    <property type="entry name" value="Hypothetical protein af1432"/>
    <property type="match status" value="1"/>
</dbReference>
<dbReference type="PATRIC" id="fig|953739.5.peg.1803"/>
<dbReference type="HOGENOM" id="CLU_109398_0_0_11"/>
<keyword evidence="2" id="KW-0378">Hydrolase</keyword>
<dbReference type="InterPro" id="IPR003607">
    <property type="entry name" value="HD/PDEase_dom"/>
</dbReference>
<dbReference type="PANTHER" id="PTHR46246:SF1">
    <property type="entry name" value="GUANOSINE-3',5'-BIS(DIPHOSPHATE) 3'-PYROPHOSPHOHYDROLASE MESH1"/>
    <property type="match status" value="1"/>
</dbReference>
<dbReference type="PANTHER" id="PTHR46246">
    <property type="entry name" value="GUANOSINE-3',5'-BIS(DIPHOSPHATE) 3'-PYROPHOSPHOHYDROLASE MESH1"/>
    <property type="match status" value="1"/>
</dbReference>
<organism evidence="2 3">
    <name type="scientific">Streptomyces venezuelae (strain ATCC 10712 / CBS 650.69 / DSM 40230 / JCM 4526 / NBRC 13096 / PD 04745)</name>
    <dbReference type="NCBI Taxonomy" id="953739"/>
    <lineage>
        <taxon>Bacteria</taxon>
        <taxon>Bacillati</taxon>
        <taxon>Actinomycetota</taxon>
        <taxon>Actinomycetes</taxon>
        <taxon>Kitasatosporales</taxon>
        <taxon>Streptomycetaceae</taxon>
        <taxon>Streptomyces</taxon>
    </lineage>
</organism>
<dbReference type="InterPro" id="IPR052194">
    <property type="entry name" value="MESH1"/>
</dbReference>
<dbReference type="EMBL" id="FR845719">
    <property type="protein sequence ID" value="CCA59871.1"/>
    <property type="molecule type" value="Genomic_DNA"/>
</dbReference>
<sequence>MNSVCRARAGLGPGTARGFGGARDDGGMMTLAEADALAGRAHAGQTDKIGVPYVEHVRAVAAGLAPLGPHLAMAGLLHDIVEDTDWTADRLRAAGVPDRVVALVEAVTNTPGTAYEEKIRRIARDPDATLVKIADNAHNSRSDRAAGLPSEQRERLAAKYRAARETLWAAADPGRIATILRVVNPELLAELGPV</sequence>
<keyword evidence="3" id="KW-1185">Reference proteome</keyword>
<dbReference type="KEGG" id="sve:SVEN_6585"/>
<evidence type="ECO:0000313" key="3">
    <source>
        <dbReference type="Proteomes" id="UP000006854"/>
    </source>
</evidence>
<evidence type="ECO:0000313" key="2">
    <source>
        <dbReference type="EMBL" id="CCA59871.1"/>
    </source>
</evidence>
<proteinExistence type="predicted"/>
<dbReference type="Proteomes" id="UP000006854">
    <property type="component" value="Chromosome"/>
</dbReference>
<dbReference type="eggNOG" id="COG0317">
    <property type="taxonomic scope" value="Bacteria"/>
</dbReference>
<dbReference type="AlphaFoldDB" id="F2RGF1"/>
<gene>
    <name evidence="2" type="ordered locus">SVEN_6585</name>
</gene>
<evidence type="ECO:0000259" key="1">
    <source>
        <dbReference type="SMART" id="SM00471"/>
    </source>
</evidence>
<dbReference type="EC" id="3.1.7.2" evidence="2"/>
<dbReference type="GO" id="GO:0008893">
    <property type="term" value="F:guanosine-3',5'-bis(diphosphate) 3'-diphosphatase activity"/>
    <property type="evidence" value="ECO:0007669"/>
    <property type="project" value="UniProtKB-EC"/>
</dbReference>
<protein>
    <submittedName>
        <fullName evidence="2">Guanosine-3,5-bis(Diphosphate) 3-pyrophosphohydrolase</fullName>
        <ecNumber evidence="2">3.1.7.2</ecNumber>
    </submittedName>
</protein>
<name>F2RGF1_STRVP</name>
<dbReference type="Pfam" id="PF13328">
    <property type="entry name" value="HD_4"/>
    <property type="match status" value="1"/>
</dbReference>
<accession>F2RGF1</accession>
<feature type="domain" description="HD/PDEase" evidence="1">
    <location>
        <begin position="49"/>
        <end position="149"/>
    </location>
</feature>